<dbReference type="PANTHER" id="PTHR34400">
    <property type="match status" value="1"/>
</dbReference>
<reference evidence="4" key="1">
    <citation type="journal article" date="2019" name="Int. J. Syst. Evol. Microbiol.">
        <title>The Global Catalogue of Microorganisms (GCM) 10K type strain sequencing project: providing services to taxonomists for standard genome sequencing and annotation.</title>
        <authorList>
            <consortium name="The Broad Institute Genomics Platform"/>
            <consortium name="The Broad Institute Genome Sequencing Center for Infectious Disease"/>
            <person name="Wu L."/>
            <person name="Ma J."/>
        </authorList>
    </citation>
    <scope>NUCLEOTIDE SEQUENCE [LARGE SCALE GENOMIC DNA]</scope>
    <source>
        <strain evidence="4">JCM 16548</strain>
    </source>
</reference>
<evidence type="ECO:0000259" key="2">
    <source>
        <dbReference type="Pfam" id="PF12902"/>
    </source>
</evidence>
<protein>
    <submittedName>
        <fullName evidence="3">Ferritin-like protein</fullName>
    </submittedName>
</protein>
<evidence type="ECO:0000313" key="3">
    <source>
        <dbReference type="EMBL" id="GAA3706285.1"/>
    </source>
</evidence>
<gene>
    <name evidence="3" type="ORF">GCM10022204_25030</name>
</gene>
<sequence>MILTADEWSLGHLHDHLQAAAELEAWTIPYYLSAMFSVVDRSAEAYQLIQSVVNQEMLHLQLVGNIANAYGYTPVITPVAFPYQGTTIPHLDFALDPDNPTRTYSPYSAEIGPLDQLRINTMCLIEYPEWDTGTHPAYRTSISEYGSIGAFYDALERGAHQLASHIRGGVNQVDLFSAFYRDLPSMTVQGSGADAFAEVSLLIDVIRDQGEAAKAADTIAAPNRNTADDSEPEASHYQKFLTIRGSGTPPTYPVKDPSSYSPEDLKRRGILTGNFTRYTAAITELLAGRQPPEFAALMVTIGSNILTCWKSGVTPQFTQ</sequence>
<evidence type="ECO:0000313" key="4">
    <source>
        <dbReference type="Proteomes" id="UP001500051"/>
    </source>
</evidence>
<dbReference type="PANTHER" id="PTHR34400:SF4">
    <property type="entry name" value="MEMBRANE PROTEIN"/>
    <property type="match status" value="1"/>
</dbReference>
<feature type="domain" description="Iminophenyl-pyruvate dimer synthase" evidence="2">
    <location>
        <begin position="17"/>
        <end position="244"/>
    </location>
</feature>
<name>A0ABP7DM19_9ACTN</name>
<keyword evidence="4" id="KW-1185">Reference proteome</keyword>
<feature type="region of interest" description="Disordered" evidence="1">
    <location>
        <begin position="245"/>
        <end position="265"/>
    </location>
</feature>
<evidence type="ECO:0000256" key="1">
    <source>
        <dbReference type="SAM" id="MobiDB-lite"/>
    </source>
</evidence>
<comment type="caution">
    <text evidence="3">The sequence shown here is derived from an EMBL/GenBank/DDBJ whole genome shotgun (WGS) entry which is preliminary data.</text>
</comment>
<organism evidence="3 4">
    <name type="scientific">Microlunatus aurantiacus</name>
    <dbReference type="NCBI Taxonomy" id="446786"/>
    <lineage>
        <taxon>Bacteria</taxon>
        <taxon>Bacillati</taxon>
        <taxon>Actinomycetota</taxon>
        <taxon>Actinomycetes</taxon>
        <taxon>Propionibacteriales</taxon>
        <taxon>Propionibacteriaceae</taxon>
        <taxon>Microlunatus</taxon>
    </lineage>
</organism>
<dbReference type="Pfam" id="PF12902">
    <property type="entry name" value="Ferritin-like"/>
    <property type="match status" value="1"/>
</dbReference>
<dbReference type="EMBL" id="BAAAYX010000009">
    <property type="protein sequence ID" value="GAA3706285.1"/>
    <property type="molecule type" value="Genomic_DNA"/>
</dbReference>
<dbReference type="Proteomes" id="UP001500051">
    <property type="component" value="Unassembled WGS sequence"/>
</dbReference>
<dbReference type="RefSeq" id="WP_344812696.1">
    <property type="nucleotide sequence ID" value="NZ_BAAAYX010000009.1"/>
</dbReference>
<dbReference type="Gene3D" id="6.10.140.1530">
    <property type="match status" value="1"/>
</dbReference>
<proteinExistence type="predicted"/>
<dbReference type="InterPro" id="IPR012347">
    <property type="entry name" value="Ferritin-like"/>
</dbReference>
<dbReference type="Gene3D" id="1.20.1260.10">
    <property type="match status" value="1"/>
</dbReference>
<dbReference type="InterPro" id="IPR026820">
    <property type="entry name" value="VioB/RebD_dom"/>
</dbReference>
<accession>A0ABP7DM19</accession>